<feature type="transmembrane region" description="Helical" evidence="2">
    <location>
        <begin position="214"/>
        <end position="232"/>
    </location>
</feature>
<dbReference type="GO" id="GO:0055088">
    <property type="term" value="P:lipid homeostasis"/>
    <property type="evidence" value="ECO:0007669"/>
    <property type="project" value="InterPro"/>
</dbReference>
<feature type="compositionally biased region" description="Basic and acidic residues" evidence="1">
    <location>
        <begin position="18"/>
        <end position="28"/>
    </location>
</feature>
<dbReference type="EMBL" id="HG937693">
    <property type="protein sequence ID" value="CDP34651.1"/>
    <property type="molecule type" value="Genomic_DNA"/>
</dbReference>
<feature type="transmembrane region" description="Helical" evidence="2">
    <location>
        <begin position="127"/>
        <end position="147"/>
    </location>
</feature>
<dbReference type="AlphaFoldDB" id="A0A060T659"/>
<dbReference type="GO" id="GO:0005741">
    <property type="term" value="C:mitochondrial outer membrane"/>
    <property type="evidence" value="ECO:0007669"/>
    <property type="project" value="TreeGrafter"/>
</dbReference>
<evidence type="ECO:0000259" key="3">
    <source>
        <dbReference type="Pfam" id="PF07950"/>
    </source>
</evidence>
<dbReference type="PANTHER" id="PTHR38409">
    <property type="entry name" value="MDM10-COMPLEMENTING PROTEIN 1"/>
    <property type="match status" value="1"/>
</dbReference>
<keyword evidence="2" id="KW-0472">Membrane</keyword>
<dbReference type="PhylomeDB" id="A0A060T659"/>
<evidence type="ECO:0000313" key="4">
    <source>
        <dbReference type="EMBL" id="CDP34651.1"/>
    </source>
</evidence>
<feature type="transmembrane region" description="Helical" evidence="2">
    <location>
        <begin position="176"/>
        <end position="193"/>
    </location>
</feature>
<keyword evidence="2" id="KW-1133">Transmembrane helix</keyword>
<evidence type="ECO:0000256" key="1">
    <source>
        <dbReference type="SAM" id="MobiDB-lite"/>
    </source>
</evidence>
<organism evidence="4">
    <name type="scientific">Blastobotrys adeninivorans</name>
    <name type="common">Yeast</name>
    <name type="synonym">Arxula adeninivorans</name>
    <dbReference type="NCBI Taxonomy" id="409370"/>
    <lineage>
        <taxon>Eukaryota</taxon>
        <taxon>Fungi</taxon>
        <taxon>Dikarya</taxon>
        <taxon>Ascomycota</taxon>
        <taxon>Saccharomycotina</taxon>
        <taxon>Dipodascomycetes</taxon>
        <taxon>Dipodascales</taxon>
        <taxon>Trichomonascaceae</taxon>
        <taxon>Blastobotrys</taxon>
    </lineage>
</organism>
<feature type="transmembrane region" description="Helical" evidence="2">
    <location>
        <begin position="87"/>
        <end position="107"/>
    </location>
</feature>
<name>A0A060T659_BLAAD</name>
<dbReference type="InterPro" id="IPR039960">
    <property type="entry name" value="MCP1"/>
</dbReference>
<dbReference type="Pfam" id="PF07950">
    <property type="entry name" value="MCP1_TM"/>
    <property type="match status" value="1"/>
</dbReference>
<dbReference type="PANTHER" id="PTHR38409:SF1">
    <property type="entry name" value="MITOCHONDRIAL ADAPTER PROTEIN MCP1"/>
    <property type="match status" value="1"/>
</dbReference>
<reference evidence="4" key="2">
    <citation type="submission" date="2014-06" db="EMBL/GenBank/DDBJ databases">
        <title>The complete genome of Blastobotrys (Arxula) adeninivorans LS3 - a yeast of biotechnological interest.</title>
        <authorList>
            <person name="Kunze G."/>
            <person name="Gaillardin C."/>
            <person name="Czernicka M."/>
            <person name="Durrens P."/>
            <person name="Martin T."/>
            <person name="Boer E."/>
            <person name="Gabaldon T."/>
            <person name="Cruz J."/>
            <person name="Talla E."/>
            <person name="Marck C."/>
            <person name="Goffeau A."/>
            <person name="Barbe V."/>
            <person name="Baret P."/>
            <person name="Baronian K."/>
            <person name="Beier S."/>
            <person name="Bleykasten C."/>
            <person name="Bode R."/>
            <person name="Casaregola S."/>
            <person name="Despons L."/>
            <person name="Fairhead C."/>
            <person name="Giersberg M."/>
            <person name="Gierski P."/>
            <person name="Hahnel U."/>
            <person name="Hartmann A."/>
            <person name="Jankowska D."/>
            <person name="Jubin C."/>
            <person name="Jung P."/>
            <person name="Lafontaine I."/>
            <person name="Leh-Louis V."/>
            <person name="Lemaire M."/>
            <person name="Marcet-Houben M."/>
            <person name="Mascher M."/>
            <person name="Morel G."/>
            <person name="Richard G.-F."/>
            <person name="Riechen J."/>
            <person name="Sacerdot C."/>
            <person name="Sarkar A."/>
            <person name="Savel G."/>
            <person name="Schacherer J."/>
            <person name="Sherman D."/>
            <person name="Straub M.-L."/>
            <person name="Stein N."/>
            <person name="Thierry A."/>
            <person name="Trautwein-Schult A."/>
            <person name="Westhof E."/>
            <person name="Worch S."/>
            <person name="Dujon B."/>
            <person name="Souciet J.-L."/>
            <person name="Wincker P."/>
            <person name="Scholz U."/>
            <person name="Neuveglise N."/>
        </authorList>
    </citation>
    <scope>NUCLEOTIDE SEQUENCE</scope>
    <source>
        <strain evidence="4">LS3</strain>
    </source>
</reference>
<protein>
    <submittedName>
        <fullName evidence="4">ARAD1C17446p</fullName>
    </submittedName>
</protein>
<proteinExistence type="predicted"/>
<feature type="transmembrane region" description="Helical" evidence="2">
    <location>
        <begin position="48"/>
        <end position="67"/>
    </location>
</feature>
<feature type="region of interest" description="Disordered" evidence="1">
    <location>
        <begin position="1"/>
        <end position="28"/>
    </location>
</feature>
<sequence>MKDYKEPLQAVDPIPAELPKEPEDNEKKVKGGSRLFPFLQKVQRYSSYSFTAFLTLHAASVIVAPVVSPELGNSTMQFTSAVYQEAAVEPILVYGSALAHVGAGLVLRAHKLYLDRVHYNKFLKGWANPTILSGYVLMPIVVGHAVYHRIAPQWILGDSSMITLDYVAYSLHHHPILAWSALLSIVGVGVFHVSRGWHKWLGAWNQWKMTMQSAIISATAIAFSSVSLFRIGQLPEVTGWVAKQYHQVLEALYID</sequence>
<keyword evidence="2" id="KW-0812">Transmembrane</keyword>
<gene>
    <name evidence="4" type="ORF">GNLVRS02_ARAD1C17446g</name>
</gene>
<feature type="domain" description="Mitochondrial adapter protein MCP1 transmembrane" evidence="3">
    <location>
        <begin position="139"/>
        <end position="227"/>
    </location>
</feature>
<dbReference type="InterPro" id="IPR012472">
    <property type="entry name" value="MCP1_TM"/>
</dbReference>
<reference evidence="4" key="1">
    <citation type="submission" date="2014-02" db="EMBL/GenBank/DDBJ databases">
        <authorList>
            <person name="Genoscope - CEA"/>
        </authorList>
    </citation>
    <scope>NUCLEOTIDE SEQUENCE</scope>
    <source>
        <strain evidence="4">LS3</strain>
    </source>
</reference>
<evidence type="ECO:0000256" key="2">
    <source>
        <dbReference type="SAM" id="Phobius"/>
    </source>
</evidence>
<accession>A0A060T659</accession>
<dbReference type="GO" id="GO:0007005">
    <property type="term" value="P:mitochondrion organization"/>
    <property type="evidence" value="ECO:0007669"/>
    <property type="project" value="TreeGrafter"/>
</dbReference>